<organism evidence="1 2">
    <name type="scientific">Phaseolus coccineus</name>
    <name type="common">Scarlet runner bean</name>
    <name type="synonym">Phaseolus multiflorus</name>
    <dbReference type="NCBI Taxonomy" id="3886"/>
    <lineage>
        <taxon>Eukaryota</taxon>
        <taxon>Viridiplantae</taxon>
        <taxon>Streptophyta</taxon>
        <taxon>Embryophyta</taxon>
        <taxon>Tracheophyta</taxon>
        <taxon>Spermatophyta</taxon>
        <taxon>Magnoliopsida</taxon>
        <taxon>eudicotyledons</taxon>
        <taxon>Gunneridae</taxon>
        <taxon>Pentapetalae</taxon>
        <taxon>rosids</taxon>
        <taxon>fabids</taxon>
        <taxon>Fabales</taxon>
        <taxon>Fabaceae</taxon>
        <taxon>Papilionoideae</taxon>
        <taxon>50 kb inversion clade</taxon>
        <taxon>NPAAA clade</taxon>
        <taxon>indigoferoid/millettioid clade</taxon>
        <taxon>Phaseoleae</taxon>
        <taxon>Phaseolus</taxon>
    </lineage>
</organism>
<evidence type="ECO:0000313" key="2">
    <source>
        <dbReference type="Proteomes" id="UP001374584"/>
    </source>
</evidence>
<accession>A0AAN9MK76</accession>
<protein>
    <submittedName>
        <fullName evidence="1">Uncharacterized protein</fullName>
    </submittedName>
</protein>
<reference evidence="1 2" key="1">
    <citation type="submission" date="2024-01" db="EMBL/GenBank/DDBJ databases">
        <title>The genomes of 5 underutilized Papilionoideae crops provide insights into root nodulation and disease resistanc.</title>
        <authorList>
            <person name="Jiang F."/>
        </authorList>
    </citation>
    <scope>NUCLEOTIDE SEQUENCE [LARGE SCALE GENOMIC DNA]</scope>
    <source>
        <strain evidence="1">JINMINGXINNONG_FW02</strain>
        <tissue evidence="1">Leaves</tissue>
    </source>
</reference>
<comment type="caution">
    <text evidence="1">The sequence shown here is derived from an EMBL/GenBank/DDBJ whole genome shotgun (WGS) entry which is preliminary data.</text>
</comment>
<proteinExistence type="predicted"/>
<dbReference type="AlphaFoldDB" id="A0AAN9MK76"/>
<sequence length="80" mass="8753">MTNESNPMCLVHGCLNFGCQTLKPNPYSLIFIGSCVEPKFKDVLQLVLKVGIAPRLYTFIRHYGDGPSGPTETHTTGKLG</sequence>
<evidence type="ECO:0000313" key="1">
    <source>
        <dbReference type="EMBL" id="KAK7356370.1"/>
    </source>
</evidence>
<gene>
    <name evidence="1" type="ORF">VNO80_15641</name>
</gene>
<dbReference type="EMBL" id="JAYMYR010000006">
    <property type="protein sequence ID" value="KAK7356370.1"/>
    <property type="molecule type" value="Genomic_DNA"/>
</dbReference>
<dbReference type="Proteomes" id="UP001374584">
    <property type="component" value="Unassembled WGS sequence"/>
</dbReference>
<name>A0AAN9MK76_PHACN</name>
<keyword evidence="2" id="KW-1185">Reference proteome</keyword>